<evidence type="ECO:0000256" key="1">
    <source>
        <dbReference type="SAM" id="Phobius"/>
    </source>
</evidence>
<dbReference type="Proteomes" id="UP000237000">
    <property type="component" value="Unassembled WGS sequence"/>
</dbReference>
<name>A0A2P5EVZ3_TREOI</name>
<dbReference type="PANTHER" id="PTHR33116">
    <property type="entry name" value="REVERSE TRANSCRIPTASE ZINC-BINDING DOMAIN-CONTAINING PROTEIN-RELATED-RELATED"/>
    <property type="match status" value="1"/>
</dbReference>
<feature type="transmembrane region" description="Helical" evidence="1">
    <location>
        <begin position="206"/>
        <end position="228"/>
    </location>
</feature>
<gene>
    <name evidence="2" type="ORF">TorRG33x02_145500</name>
</gene>
<keyword evidence="1" id="KW-1133">Transmembrane helix</keyword>
<feature type="transmembrane region" description="Helical" evidence="1">
    <location>
        <begin position="170"/>
        <end position="194"/>
    </location>
</feature>
<dbReference type="STRING" id="63057.A0A2P5EVZ3"/>
<keyword evidence="3" id="KW-1185">Reference proteome</keyword>
<evidence type="ECO:0008006" key="4">
    <source>
        <dbReference type="Google" id="ProtNLM"/>
    </source>
</evidence>
<keyword evidence="1" id="KW-0812">Transmembrane</keyword>
<dbReference type="AlphaFoldDB" id="A0A2P5EVZ3"/>
<dbReference type="OrthoDB" id="1932527at2759"/>
<protein>
    <recommendedName>
        <fullName evidence="4">Reverse transcriptase domain-containing protein</fullName>
    </recommendedName>
</protein>
<reference evidence="3" key="1">
    <citation type="submission" date="2016-06" db="EMBL/GenBank/DDBJ databases">
        <title>Parallel loss of symbiosis genes in relatives of nitrogen-fixing non-legume Parasponia.</title>
        <authorList>
            <person name="Van Velzen R."/>
            <person name="Holmer R."/>
            <person name="Bu F."/>
            <person name="Rutten L."/>
            <person name="Van Zeijl A."/>
            <person name="Liu W."/>
            <person name="Santuari L."/>
            <person name="Cao Q."/>
            <person name="Sharma T."/>
            <person name="Shen D."/>
            <person name="Roswanjaya Y."/>
            <person name="Wardhani T."/>
            <person name="Kalhor M.S."/>
            <person name="Jansen J."/>
            <person name="Van den Hoogen J."/>
            <person name="Gungor B."/>
            <person name="Hartog M."/>
            <person name="Hontelez J."/>
            <person name="Verver J."/>
            <person name="Yang W.-C."/>
            <person name="Schijlen E."/>
            <person name="Repin R."/>
            <person name="Schilthuizen M."/>
            <person name="Schranz E."/>
            <person name="Heidstra R."/>
            <person name="Miyata K."/>
            <person name="Fedorova E."/>
            <person name="Kohlen W."/>
            <person name="Bisseling T."/>
            <person name="Smit S."/>
            <person name="Geurts R."/>
        </authorList>
    </citation>
    <scope>NUCLEOTIDE SEQUENCE [LARGE SCALE GENOMIC DNA]</scope>
    <source>
        <strain evidence="3">cv. RG33-2</strain>
    </source>
</reference>
<dbReference type="InParanoid" id="A0A2P5EVZ3"/>
<dbReference type="PANTHER" id="PTHR33116:SF78">
    <property type="entry name" value="OS12G0587133 PROTEIN"/>
    <property type="match status" value="1"/>
</dbReference>
<evidence type="ECO:0000313" key="3">
    <source>
        <dbReference type="Proteomes" id="UP000237000"/>
    </source>
</evidence>
<proteinExistence type="predicted"/>
<dbReference type="EMBL" id="JXTC01000091">
    <property type="protein sequence ID" value="PON89716.1"/>
    <property type="molecule type" value="Genomic_DNA"/>
</dbReference>
<comment type="caution">
    <text evidence="2">The sequence shown here is derived from an EMBL/GenBank/DDBJ whole genome shotgun (WGS) entry which is preliminary data.</text>
</comment>
<organism evidence="2 3">
    <name type="scientific">Trema orientale</name>
    <name type="common">Charcoal tree</name>
    <name type="synonym">Celtis orientalis</name>
    <dbReference type="NCBI Taxonomy" id="63057"/>
    <lineage>
        <taxon>Eukaryota</taxon>
        <taxon>Viridiplantae</taxon>
        <taxon>Streptophyta</taxon>
        <taxon>Embryophyta</taxon>
        <taxon>Tracheophyta</taxon>
        <taxon>Spermatophyta</taxon>
        <taxon>Magnoliopsida</taxon>
        <taxon>eudicotyledons</taxon>
        <taxon>Gunneridae</taxon>
        <taxon>Pentapetalae</taxon>
        <taxon>rosids</taxon>
        <taxon>fabids</taxon>
        <taxon>Rosales</taxon>
        <taxon>Cannabaceae</taxon>
        <taxon>Trema</taxon>
    </lineage>
</organism>
<accession>A0A2P5EVZ3</accession>
<feature type="transmembrane region" description="Helical" evidence="1">
    <location>
        <begin position="76"/>
        <end position="97"/>
    </location>
</feature>
<keyword evidence="1" id="KW-0472">Membrane</keyword>
<sequence>MGDQEENLEGSKVLDKETPLSLFLFTLVADGLSRMVEKATKERWITGCLVDRDNVVVSHLQFADHMLFFMDAEKNSFINLLKVLGIFCLVSSLKVILEKSMLLGIGMDEGFVSELASMVGCEVGEWPTKYLGMPLGGNPHYAGFWDPVVDKVAKRLNVWKMAFLSKGDRLLLIESVLSAIPTYYLTLFSIPIGITKVLEKLMRDFLWKLQTSVVIELVTWLICFYFSFFKK</sequence>
<evidence type="ECO:0000313" key="2">
    <source>
        <dbReference type="EMBL" id="PON89716.1"/>
    </source>
</evidence>